<gene>
    <name evidence="2" type="ORF">GWK47_030054</name>
</gene>
<evidence type="ECO:0000256" key="1">
    <source>
        <dbReference type="SAM" id="MobiDB-lite"/>
    </source>
</evidence>
<accession>A0A8J5CR75</accession>
<keyword evidence="3" id="KW-1185">Reference proteome</keyword>
<organism evidence="2 3">
    <name type="scientific">Chionoecetes opilio</name>
    <name type="common">Atlantic snow crab</name>
    <name type="synonym">Cancer opilio</name>
    <dbReference type="NCBI Taxonomy" id="41210"/>
    <lineage>
        <taxon>Eukaryota</taxon>
        <taxon>Metazoa</taxon>
        <taxon>Ecdysozoa</taxon>
        <taxon>Arthropoda</taxon>
        <taxon>Crustacea</taxon>
        <taxon>Multicrustacea</taxon>
        <taxon>Malacostraca</taxon>
        <taxon>Eumalacostraca</taxon>
        <taxon>Eucarida</taxon>
        <taxon>Decapoda</taxon>
        <taxon>Pleocyemata</taxon>
        <taxon>Brachyura</taxon>
        <taxon>Eubrachyura</taxon>
        <taxon>Majoidea</taxon>
        <taxon>Majidae</taxon>
        <taxon>Chionoecetes</taxon>
    </lineage>
</organism>
<reference evidence="2" key="1">
    <citation type="submission" date="2020-07" db="EMBL/GenBank/DDBJ databases">
        <title>The High-quality genome of the commercially important snow crab, Chionoecetes opilio.</title>
        <authorList>
            <person name="Jeong J.-H."/>
            <person name="Ryu S."/>
        </authorList>
    </citation>
    <scope>NUCLEOTIDE SEQUENCE</scope>
    <source>
        <strain evidence="2">MADBK_172401_WGS</strain>
        <tissue evidence="2">Digestive gland</tissue>
    </source>
</reference>
<comment type="caution">
    <text evidence="2">The sequence shown here is derived from an EMBL/GenBank/DDBJ whole genome shotgun (WGS) entry which is preliminary data.</text>
</comment>
<proteinExistence type="predicted"/>
<feature type="region of interest" description="Disordered" evidence="1">
    <location>
        <begin position="155"/>
        <end position="203"/>
    </location>
</feature>
<evidence type="ECO:0000313" key="2">
    <source>
        <dbReference type="EMBL" id="KAG0729558.1"/>
    </source>
</evidence>
<evidence type="ECO:0000313" key="3">
    <source>
        <dbReference type="Proteomes" id="UP000770661"/>
    </source>
</evidence>
<sequence length="203" mass="22004">MPPKSQVYKVKELYVTKGLTCVIGAKTLVVPLDVAGPLMGCGPQGSLPSEKPGGSGGTCYTPCKITSFEKTLRVVVNGHTPLKNGNVYLNDILQLIPEEKSVRKTVLHFTVRGVTAKKHLRIKPGTAEHRPPGGRMEVTFVPDKTQAVLIPAGKMQSMGPTRPFPGRRKKHLQESQNSRGGGSTRAPIHQPVKKVPRMLPEMS</sequence>
<protein>
    <submittedName>
        <fullName evidence="2">Uncharacterized protein</fullName>
    </submittedName>
</protein>
<dbReference type="AlphaFoldDB" id="A0A8J5CR75"/>
<name>A0A8J5CR75_CHIOP</name>
<dbReference type="Proteomes" id="UP000770661">
    <property type="component" value="Unassembled WGS sequence"/>
</dbReference>
<dbReference type="OrthoDB" id="6381169at2759"/>
<dbReference type="EMBL" id="JACEEZ010001038">
    <property type="protein sequence ID" value="KAG0729558.1"/>
    <property type="molecule type" value="Genomic_DNA"/>
</dbReference>